<dbReference type="InterPro" id="IPR025660">
    <property type="entry name" value="Pept_his_AS"/>
</dbReference>
<dbReference type="PRINTS" id="PR00705">
    <property type="entry name" value="PAPAIN"/>
</dbReference>
<evidence type="ECO:0000313" key="10">
    <source>
        <dbReference type="Proteomes" id="UP000499080"/>
    </source>
</evidence>
<dbReference type="InterPro" id="IPR000169">
    <property type="entry name" value="Pept_cys_AS"/>
</dbReference>
<gene>
    <name evidence="9" type="primary">Ctsb_4</name>
    <name evidence="9" type="ORF">AVEN_83790_1</name>
</gene>
<keyword evidence="5" id="KW-0788">Thiol protease</keyword>
<dbReference type="Gene3D" id="3.90.70.10">
    <property type="entry name" value="Cysteine proteinases"/>
    <property type="match status" value="1"/>
</dbReference>
<feature type="domain" description="Peptidase C1A papain C-terminal" evidence="8">
    <location>
        <begin position="53"/>
        <end position="292"/>
    </location>
</feature>
<reference evidence="9 10" key="1">
    <citation type="journal article" date="2019" name="Sci. Rep.">
        <title>Orb-weaving spider Araneus ventricosus genome elucidates the spidroin gene catalogue.</title>
        <authorList>
            <person name="Kono N."/>
            <person name="Nakamura H."/>
            <person name="Ohtoshi R."/>
            <person name="Moran D.A.P."/>
            <person name="Shinohara A."/>
            <person name="Yoshida Y."/>
            <person name="Fujiwara M."/>
            <person name="Mori M."/>
            <person name="Tomita M."/>
            <person name="Arakawa K."/>
        </authorList>
    </citation>
    <scope>NUCLEOTIDE SEQUENCE [LARGE SCALE GENOMIC DNA]</scope>
</reference>
<dbReference type="InterPro" id="IPR038765">
    <property type="entry name" value="Papain-like_cys_pep_sf"/>
</dbReference>
<dbReference type="AlphaFoldDB" id="A0A4Y2S0Z6"/>
<dbReference type="Pfam" id="PF00112">
    <property type="entry name" value="Peptidase_C1"/>
    <property type="match status" value="1"/>
</dbReference>
<name>A0A4Y2S0Z6_ARAVE</name>
<keyword evidence="7" id="KW-1015">Disulfide bond</keyword>
<dbReference type="OrthoDB" id="6514058at2759"/>
<evidence type="ECO:0000259" key="8">
    <source>
        <dbReference type="SMART" id="SM00645"/>
    </source>
</evidence>
<dbReference type="FunFam" id="3.90.70.10:FF:000031">
    <property type="entry name" value="Cathepsin B"/>
    <property type="match status" value="1"/>
</dbReference>
<keyword evidence="10" id="KW-1185">Reference proteome</keyword>
<dbReference type="EMBL" id="BGPR01019342">
    <property type="protein sequence ID" value="GBN81651.1"/>
    <property type="molecule type" value="Genomic_DNA"/>
</dbReference>
<dbReference type="PANTHER" id="PTHR12411">
    <property type="entry name" value="CYSTEINE PROTEASE FAMILY C1-RELATED"/>
    <property type="match status" value="1"/>
</dbReference>
<dbReference type="InterPro" id="IPR000668">
    <property type="entry name" value="Peptidase_C1A_C"/>
</dbReference>
<dbReference type="PROSITE" id="PS00639">
    <property type="entry name" value="THIOL_PROTEASE_HIS"/>
    <property type="match status" value="1"/>
</dbReference>
<dbReference type="Pfam" id="PF08127">
    <property type="entry name" value="Propeptide_C1"/>
    <property type="match status" value="1"/>
</dbReference>
<dbReference type="GO" id="GO:0004197">
    <property type="term" value="F:cysteine-type endopeptidase activity"/>
    <property type="evidence" value="ECO:0007669"/>
    <property type="project" value="InterPro"/>
</dbReference>
<protein>
    <submittedName>
        <fullName evidence="9">Cathepsin B</fullName>
    </submittedName>
</protein>
<sequence length="361" mass="40510">MIEYINFMNTTWKAGRNFHEGVTMKYIRGLLGVAKDNHKYRLPSIRHAVPGNLPDSFDSRQQWSNCPTIREIRDQGSCGSCWAFGAVEAISDRHCIHSNGKVNVEISAEDLLTCCDSCGAGCYGGYPGSAWEYWVDKGLVTGGQYNSHLGCQPYTIASCEHHTKGKLPPCGDIVDTPQCVHMCEKGYNASYRADKHFGKKSYSVGNQQDQIKTEIYNYGPVEAVFVVCADFLTYKSGVYRHVTGQEIGLHAVRILGWGTESGTPYWLVANSWNTDWGDKGMVEKKDNSIPPKTFLLSRIRSIQRESIVIVKKFELEILTNLHVFDLPESEKHNFGIMSVCVCVCERDNSKTIRDKGMEFGM</sequence>
<evidence type="ECO:0000256" key="4">
    <source>
        <dbReference type="ARBA" id="ARBA00022801"/>
    </source>
</evidence>
<dbReference type="InterPro" id="IPR013128">
    <property type="entry name" value="Peptidase_C1A"/>
</dbReference>
<organism evidence="9 10">
    <name type="scientific">Araneus ventricosus</name>
    <name type="common">Orbweaver spider</name>
    <name type="synonym">Epeira ventricosa</name>
    <dbReference type="NCBI Taxonomy" id="182803"/>
    <lineage>
        <taxon>Eukaryota</taxon>
        <taxon>Metazoa</taxon>
        <taxon>Ecdysozoa</taxon>
        <taxon>Arthropoda</taxon>
        <taxon>Chelicerata</taxon>
        <taxon>Arachnida</taxon>
        <taxon>Araneae</taxon>
        <taxon>Araneomorphae</taxon>
        <taxon>Entelegynae</taxon>
        <taxon>Araneoidea</taxon>
        <taxon>Araneidae</taxon>
        <taxon>Araneus</taxon>
    </lineage>
</organism>
<comment type="caution">
    <text evidence="9">The sequence shown here is derived from an EMBL/GenBank/DDBJ whole genome shotgun (WGS) entry which is preliminary data.</text>
</comment>
<dbReference type="Proteomes" id="UP000499080">
    <property type="component" value="Unassembled WGS sequence"/>
</dbReference>
<dbReference type="SUPFAM" id="SSF54001">
    <property type="entry name" value="Cysteine proteinases"/>
    <property type="match status" value="1"/>
</dbReference>
<proteinExistence type="inferred from homology"/>
<keyword evidence="4" id="KW-0378">Hydrolase</keyword>
<dbReference type="InterPro" id="IPR012599">
    <property type="entry name" value="Propeptide_C1A"/>
</dbReference>
<evidence type="ECO:0000313" key="9">
    <source>
        <dbReference type="EMBL" id="GBN81651.1"/>
    </source>
</evidence>
<dbReference type="PROSITE" id="PS00139">
    <property type="entry name" value="THIOL_PROTEASE_CYS"/>
    <property type="match status" value="1"/>
</dbReference>
<evidence type="ECO:0000256" key="6">
    <source>
        <dbReference type="ARBA" id="ARBA00023145"/>
    </source>
</evidence>
<keyword evidence="2" id="KW-0645">Protease</keyword>
<evidence type="ECO:0000256" key="3">
    <source>
        <dbReference type="ARBA" id="ARBA00022729"/>
    </source>
</evidence>
<accession>A0A4Y2S0Z6</accession>
<keyword evidence="3" id="KW-0732">Signal</keyword>
<keyword evidence="6" id="KW-0865">Zymogen</keyword>
<evidence type="ECO:0000256" key="5">
    <source>
        <dbReference type="ARBA" id="ARBA00022807"/>
    </source>
</evidence>
<dbReference type="SMART" id="SM00645">
    <property type="entry name" value="Pept_C1"/>
    <property type="match status" value="1"/>
</dbReference>
<comment type="similarity">
    <text evidence="1">Belongs to the peptidase C1 family.</text>
</comment>
<evidence type="ECO:0000256" key="7">
    <source>
        <dbReference type="ARBA" id="ARBA00023157"/>
    </source>
</evidence>
<evidence type="ECO:0000256" key="1">
    <source>
        <dbReference type="ARBA" id="ARBA00008455"/>
    </source>
</evidence>
<dbReference type="CDD" id="cd02620">
    <property type="entry name" value="Peptidase_C1A_CathepsinB"/>
    <property type="match status" value="1"/>
</dbReference>
<evidence type="ECO:0000256" key="2">
    <source>
        <dbReference type="ARBA" id="ARBA00022670"/>
    </source>
</evidence>
<dbReference type="GO" id="GO:0006508">
    <property type="term" value="P:proteolysis"/>
    <property type="evidence" value="ECO:0007669"/>
    <property type="project" value="UniProtKB-KW"/>
</dbReference>